<gene>
    <name evidence="1" type="ORF">F5144DRAFT_646414</name>
</gene>
<dbReference type="EMBL" id="JAGIZQ010000003">
    <property type="protein sequence ID" value="KAH6636832.1"/>
    <property type="molecule type" value="Genomic_DNA"/>
</dbReference>
<reference evidence="1 2" key="1">
    <citation type="journal article" date="2021" name="Nat. Commun.">
        <title>Genetic determinants of endophytism in the Arabidopsis root mycobiome.</title>
        <authorList>
            <person name="Mesny F."/>
            <person name="Miyauchi S."/>
            <person name="Thiergart T."/>
            <person name="Pickel B."/>
            <person name="Atanasova L."/>
            <person name="Karlsson M."/>
            <person name="Huettel B."/>
            <person name="Barry K.W."/>
            <person name="Haridas S."/>
            <person name="Chen C."/>
            <person name="Bauer D."/>
            <person name="Andreopoulos W."/>
            <person name="Pangilinan J."/>
            <person name="LaButti K."/>
            <person name="Riley R."/>
            <person name="Lipzen A."/>
            <person name="Clum A."/>
            <person name="Drula E."/>
            <person name="Henrissat B."/>
            <person name="Kohler A."/>
            <person name="Grigoriev I.V."/>
            <person name="Martin F.M."/>
            <person name="Hacquard S."/>
        </authorList>
    </citation>
    <scope>NUCLEOTIDE SEQUENCE [LARGE SCALE GENOMIC DNA]</scope>
    <source>
        <strain evidence="1 2">MPI-SDFR-AT-0079</strain>
    </source>
</reference>
<dbReference type="Proteomes" id="UP000724584">
    <property type="component" value="Unassembled WGS sequence"/>
</dbReference>
<organism evidence="1 2">
    <name type="scientific">Chaetomium tenue</name>
    <dbReference type="NCBI Taxonomy" id="1854479"/>
    <lineage>
        <taxon>Eukaryota</taxon>
        <taxon>Fungi</taxon>
        <taxon>Dikarya</taxon>
        <taxon>Ascomycota</taxon>
        <taxon>Pezizomycotina</taxon>
        <taxon>Sordariomycetes</taxon>
        <taxon>Sordariomycetidae</taxon>
        <taxon>Sordariales</taxon>
        <taxon>Chaetomiaceae</taxon>
        <taxon>Chaetomium</taxon>
    </lineage>
</organism>
<proteinExistence type="predicted"/>
<accession>A0ACB7PET7</accession>
<sequence length="360" mass="37770">MRLLPFFVPLAAAETLGSWTISALSRQCTPSNTACTYTLTLITPSTFPDQQQQLQQQTCTFTITSPNPNQDPDPNSNPAPNPASHTSFTAIPCHNNPTNTNNPKYRYTLNGGWDPTNTFLTLVPTDTTDGSHTFFGYTESELAGGRVVGVKEGVVYPAGEFGGSGSGGSESERVGEGVGVGGSGVGGGYEGGGGGGGGGDGAVVGKRRGGGRARMRVGMGVMSEGSRKLTGGRVERVGKRASEEEGKKWQIKGLARFPDQGANTTTWQFTIVHTGGKETHCSPTSPTSDPVGSFYGIPCGTNDGADFKASWGYNSDSDSAVMTLCYVPHGTDAWFGFEQVSHNQWLGDSKKEAVYYTGCG</sequence>
<protein>
    <submittedName>
        <fullName evidence="1">Uncharacterized protein</fullName>
    </submittedName>
</protein>
<keyword evidence="2" id="KW-1185">Reference proteome</keyword>
<comment type="caution">
    <text evidence="1">The sequence shown here is derived from an EMBL/GenBank/DDBJ whole genome shotgun (WGS) entry which is preliminary data.</text>
</comment>
<name>A0ACB7PET7_9PEZI</name>
<evidence type="ECO:0000313" key="2">
    <source>
        <dbReference type="Proteomes" id="UP000724584"/>
    </source>
</evidence>
<evidence type="ECO:0000313" key="1">
    <source>
        <dbReference type="EMBL" id="KAH6636832.1"/>
    </source>
</evidence>